<sequence length="57" mass="6971">MRFTILMLITCLVGITLWCILGYTLEKYGVSNMWFMVAGFWFYPLYDFIYKTIMWHK</sequence>
<feature type="transmembrane region" description="Helical" evidence="1">
    <location>
        <begin position="31"/>
        <end position="50"/>
    </location>
</feature>
<reference evidence="2" key="1">
    <citation type="submission" date="2020-05" db="EMBL/GenBank/DDBJ databases">
        <authorList>
            <person name="Chiriac C."/>
            <person name="Salcher M."/>
            <person name="Ghai R."/>
            <person name="Kavagutti S V."/>
        </authorList>
    </citation>
    <scope>NUCLEOTIDE SEQUENCE</scope>
</reference>
<name>A0A6J5T5L3_9CAUD</name>
<keyword evidence="1" id="KW-0812">Transmembrane</keyword>
<protein>
    <submittedName>
        <fullName evidence="2">Uncharacterized protein</fullName>
    </submittedName>
</protein>
<evidence type="ECO:0000256" key="1">
    <source>
        <dbReference type="SAM" id="Phobius"/>
    </source>
</evidence>
<accession>A0A6J5T5L3</accession>
<keyword evidence="1" id="KW-1133">Transmembrane helix</keyword>
<organism evidence="2">
    <name type="scientific">uncultured Caudovirales phage</name>
    <dbReference type="NCBI Taxonomy" id="2100421"/>
    <lineage>
        <taxon>Viruses</taxon>
        <taxon>Duplodnaviria</taxon>
        <taxon>Heunggongvirae</taxon>
        <taxon>Uroviricota</taxon>
        <taxon>Caudoviricetes</taxon>
        <taxon>Peduoviridae</taxon>
        <taxon>Maltschvirus</taxon>
        <taxon>Maltschvirus maltsch</taxon>
    </lineage>
</organism>
<gene>
    <name evidence="2" type="ORF">UFOVP1655_77</name>
</gene>
<dbReference type="EMBL" id="LR797523">
    <property type="protein sequence ID" value="CAB4222311.1"/>
    <property type="molecule type" value="Genomic_DNA"/>
</dbReference>
<keyword evidence="1" id="KW-0472">Membrane</keyword>
<evidence type="ECO:0000313" key="2">
    <source>
        <dbReference type="EMBL" id="CAB4222311.1"/>
    </source>
</evidence>
<proteinExistence type="predicted"/>
<feature type="transmembrane region" description="Helical" evidence="1">
    <location>
        <begin position="5"/>
        <end position="25"/>
    </location>
</feature>